<dbReference type="InterPro" id="IPR036397">
    <property type="entry name" value="RNaseH_sf"/>
</dbReference>
<dbReference type="EMBL" id="CP044426">
    <property type="protein sequence ID" value="QFG37392.1"/>
    <property type="molecule type" value="Genomic_DNA"/>
</dbReference>
<gene>
    <name evidence="2" type="ORF">ESD82_14700</name>
</gene>
<reference evidence="2 3" key="1">
    <citation type="submission" date="2019-01" db="EMBL/GenBank/DDBJ databases">
        <title>Complete Genome Sequence and Annotation of the Paracoccus pantotrophus type strain DSM 2944.</title>
        <authorList>
            <person name="Bockwoldt J.A."/>
            <person name="Zimmermann M."/>
            <person name="Tiso T."/>
            <person name="Blank L.M."/>
        </authorList>
    </citation>
    <scope>NUCLEOTIDE SEQUENCE [LARGE SCALE GENOMIC DNA]</scope>
    <source>
        <strain evidence="2 3">DSM 2944</strain>
    </source>
</reference>
<dbReference type="KEGG" id="ppan:ESD82_14700"/>
<dbReference type="GO" id="GO:0003676">
    <property type="term" value="F:nucleic acid binding"/>
    <property type="evidence" value="ECO:0007669"/>
    <property type="project" value="InterPro"/>
</dbReference>
<sequence>MPPAVDPAVLDPAVRVLLRSKGRDRDEPRPYAADRPAVSGNALLRRAADDGVQQMTRPLHNEGHAVNVTRSRRLMRLMRLMPIRRKPAASRPAPGRKTYPYPLGGRVEQPDQVGCAGIADLPMRRGCLCPVAVMDRFPRKLLAWRISNTPAADFCVAARNEAVHHCGPPEIMNADRASQFTSCAWVDRLKRAGTRISMDGRGAVSTPSSSSASGDP</sequence>
<dbReference type="RefSeq" id="WP_147427733.1">
    <property type="nucleotide sequence ID" value="NZ_CP044426.1"/>
</dbReference>
<dbReference type="AlphaFoldDB" id="A0AAE6TUJ1"/>
<dbReference type="GeneID" id="51371834"/>
<dbReference type="InterPro" id="IPR012337">
    <property type="entry name" value="RNaseH-like_sf"/>
</dbReference>
<name>A0AAE6TUJ1_PARPN</name>
<proteinExistence type="predicted"/>
<evidence type="ECO:0000313" key="2">
    <source>
        <dbReference type="EMBL" id="QFG37392.1"/>
    </source>
</evidence>
<dbReference type="InterPro" id="IPR001584">
    <property type="entry name" value="Integrase_cat-core"/>
</dbReference>
<organism evidence="2 3">
    <name type="scientific">Paracoccus pantotrophus</name>
    <name type="common">Thiosphaera pantotropha</name>
    <dbReference type="NCBI Taxonomy" id="82367"/>
    <lineage>
        <taxon>Bacteria</taxon>
        <taxon>Pseudomonadati</taxon>
        <taxon>Pseudomonadota</taxon>
        <taxon>Alphaproteobacteria</taxon>
        <taxon>Rhodobacterales</taxon>
        <taxon>Paracoccaceae</taxon>
        <taxon>Paracoccus</taxon>
    </lineage>
</organism>
<dbReference type="PANTHER" id="PTHR46889">
    <property type="entry name" value="TRANSPOSASE INSF FOR INSERTION SEQUENCE IS3B-RELATED"/>
    <property type="match status" value="1"/>
</dbReference>
<dbReference type="GO" id="GO:0015074">
    <property type="term" value="P:DNA integration"/>
    <property type="evidence" value="ECO:0007669"/>
    <property type="project" value="InterPro"/>
</dbReference>
<dbReference type="Gene3D" id="3.30.420.10">
    <property type="entry name" value="Ribonuclease H-like superfamily/Ribonuclease H"/>
    <property type="match status" value="1"/>
</dbReference>
<dbReference type="PANTHER" id="PTHR46889:SF4">
    <property type="entry name" value="TRANSPOSASE INSO FOR INSERTION SEQUENCE ELEMENT IS911B-RELATED"/>
    <property type="match status" value="1"/>
</dbReference>
<evidence type="ECO:0000259" key="1">
    <source>
        <dbReference type="Pfam" id="PF00665"/>
    </source>
</evidence>
<dbReference type="Proteomes" id="UP000326453">
    <property type="component" value="Chromosome 1"/>
</dbReference>
<dbReference type="InterPro" id="IPR050900">
    <property type="entry name" value="Transposase_IS3/IS150/IS904"/>
</dbReference>
<evidence type="ECO:0000313" key="3">
    <source>
        <dbReference type="Proteomes" id="UP000326453"/>
    </source>
</evidence>
<accession>A0AAE6TUJ1</accession>
<dbReference type="Pfam" id="PF00665">
    <property type="entry name" value="rve"/>
    <property type="match status" value="1"/>
</dbReference>
<protein>
    <submittedName>
        <fullName evidence="2">DDE-type integrase/transposase/recombinase</fullName>
    </submittedName>
</protein>
<dbReference type="SUPFAM" id="SSF53098">
    <property type="entry name" value="Ribonuclease H-like"/>
    <property type="match status" value="1"/>
</dbReference>
<feature type="domain" description="Integrase catalytic" evidence="1">
    <location>
        <begin position="127"/>
        <end position="199"/>
    </location>
</feature>